<evidence type="ECO:0000256" key="1">
    <source>
        <dbReference type="ARBA" id="ARBA00012182"/>
    </source>
</evidence>
<dbReference type="SUPFAM" id="SSF82199">
    <property type="entry name" value="SET domain"/>
    <property type="match status" value="1"/>
</dbReference>
<dbReference type="Proteomes" id="UP000838412">
    <property type="component" value="Chromosome 7"/>
</dbReference>
<organism evidence="10 11">
    <name type="scientific">Branchiostoma lanceolatum</name>
    <name type="common">Common lancelet</name>
    <name type="synonym">Amphioxus lanceolatum</name>
    <dbReference type="NCBI Taxonomy" id="7740"/>
    <lineage>
        <taxon>Eukaryota</taxon>
        <taxon>Metazoa</taxon>
        <taxon>Chordata</taxon>
        <taxon>Cephalochordata</taxon>
        <taxon>Leptocardii</taxon>
        <taxon>Amphioxiformes</taxon>
        <taxon>Branchiostomatidae</taxon>
        <taxon>Branchiostoma</taxon>
    </lineage>
</organism>
<evidence type="ECO:0000256" key="5">
    <source>
        <dbReference type="ARBA" id="ARBA00047571"/>
    </source>
</evidence>
<keyword evidence="4" id="KW-0862">Zinc</keyword>
<dbReference type="Pfam" id="PF01753">
    <property type="entry name" value="zf-MYND"/>
    <property type="match status" value="1"/>
</dbReference>
<sequence>MVRHHVEIFLEPGKGRGLRASRSGKGLEPGTLIISERPYCYALLNGEEENHCHYCLAEERQDEKLLVCPGCTTARYCNKQCQKKAELDHKCECRGYRQLMLMPYHLRLIGRIIYRQHVRKVETGPLDPLNDLCSHMEDLAGSFGMDSQLGHLARIVDKDVIPNWAYFQRLFGKVTSNCFAISNSELKDIAVGVYPQAAMLNHSCRSNSIATFRGPNMEVRTFAHVGPGEEVFHAYVQKGVTTDRRRDDLMEKYFFFCQCSDCLDHERDLRMRTAKCPNCGGPVLPNPESRSIYEKCSRCEHNEFDEDFHEKIDTAVEYADNVVTKERRWCNGLEYELQFRQNCLLEIDKVLHEDNVNTIRILVGAFHAAAGLGEWRQAIEWGLRLERGLNLYLQPNEPDQGNLHHKLGKAYFHLGDQEKGRFHALKAKEIYTITHGRRTPQVKMLKDLLKDFDEVVSEDEEEEEEDDDKRGRKLPSDWNPADYKCWIDPRENKRNPEKKEVDPPRRRDYHDYREDAQVKREGDEFRTKLSSLLDNGAPTRKETSSPLPYNGIDTARPSRVLSLRQDESNSRRSSSLDRYTANSRPASPRYTPSGRPASPRYTPSSRPASPRYTPSGRPASPRYTPSSRPASPASLALERARNLLNKIEIKTYTTGSLTLSRAGRYDDRRYASLRIPSTSRRLQPAYMSICLSR</sequence>
<keyword evidence="3 6" id="KW-0863">Zinc-finger</keyword>
<dbReference type="Gene3D" id="1.10.220.160">
    <property type="match status" value="1"/>
</dbReference>
<dbReference type="PANTHER" id="PTHR12197">
    <property type="entry name" value="HISTONE-LYSINE N-METHYLTRANSFERASE SMYD"/>
    <property type="match status" value="1"/>
</dbReference>
<dbReference type="Pfam" id="PF00856">
    <property type="entry name" value="SET"/>
    <property type="match status" value="1"/>
</dbReference>
<reference evidence="10" key="1">
    <citation type="submission" date="2022-01" db="EMBL/GenBank/DDBJ databases">
        <authorList>
            <person name="Braso-Vives M."/>
        </authorList>
    </citation>
    <scope>NUCLEOTIDE SEQUENCE</scope>
</reference>
<feature type="compositionally biased region" description="Acidic residues" evidence="7">
    <location>
        <begin position="455"/>
        <end position="467"/>
    </location>
</feature>
<name>A0A8K0EX34_BRALA</name>
<evidence type="ECO:0000256" key="2">
    <source>
        <dbReference type="ARBA" id="ARBA00022723"/>
    </source>
</evidence>
<gene>
    <name evidence="10" type="primary">SMYD2</name>
    <name evidence="10" type="ORF">BLAG_LOCUS22254</name>
</gene>
<evidence type="ECO:0000259" key="8">
    <source>
        <dbReference type="PROSITE" id="PS50280"/>
    </source>
</evidence>
<accession>A0A8K0EX34</accession>
<feature type="region of interest" description="Disordered" evidence="7">
    <location>
        <begin position="455"/>
        <end position="633"/>
    </location>
</feature>
<evidence type="ECO:0000256" key="3">
    <source>
        <dbReference type="ARBA" id="ARBA00022771"/>
    </source>
</evidence>
<dbReference type="PROSITE" id="PS50280">
    <property type="entry name" value="SET"/>
    <property type="match status" value="1"/>
</dbReference>
<feature type="domain" description="MYND-type" evidence="9">
    <location>
        <begin position="52"/>
        <end position="93"/>
    </location>
</feature>
<evidence type="ECO:0000256" key="4">
    <source>
        <dbReference type="ARBA" id="ARBA00022833"/>
    </source>
</evidence>
<keyword evidence="11" id="KW-1185">Reference proteome</keyword>
<dbReference type="EC" id="2.1.1.354" evidence="1"/>
<dbReference type="OrthoDB" id="265717at2759"/>
<dbReference type="PANTHER" id="PTHR12197:SF251">
    <property type="entry name" value="EG:BACR7C10.4 PROTEIN"/>
    <property type="match status" value="1"/>
</dbReference>
<evidence type="ECO:0000313" key="10">
    <source>
        <dbReference type="EMBL" id="CAH1269688.1"/>
    </source>
</evidence>
<feature type="domain" description="SET" evidence="8">
    <location>
        <begin position="4"/>
        <end position="236"/>
    </location>
</feature>
<dbReference type="GO" id="GO:0008270">
    <property type="term" value="F:zinc ion binding"/>
    <property type="evidence" value="ECO:0007669"/>
    <property type="project" value="UniProtKB-KW"/>
</dbReference>
<dbReference type="Gene3D" id="6.10.140.2220">
    <property type="match status" value="1"/>
</dbReference>
<feature type="compositionally biased region" description="Basic and acidic residues" evidence="7">
    <location>
        <begin position="485"/>
        <end position="527"/>
    </location>
</feature>
<proteinExistence type="predicted"/>
<protein>
    <recommendedName>
        <fullName evidence="1">[histone H3]-lysine(4) N-trimethyltransferase</fullName>
        <ecNumber evidence="1">2.1.1.354</ecNumber>
    </recommendedName>
</protein>
<dbReference type="Gene3D" id="1.25.40.10">
    <property type="entry name" value="Tetratricopeptide repeat domain"/>
    <property type="match status" value="1"/>
</dbReference>
<comment type="catalytic activity">
    <reaction evidence="5">
        <text>L-lysyl(4)-[histone H3] + 3 S-adenosyl-L-methionine = N(6),N(6),N(6)-trimethyl-L-lysyl(4)-[histone H3] + 3 S-adenosyl-L-homocysteine + 3 H(+)</text>
        <dbReference type="Rhea" id="RHEA:60260"/>
        <dbReference type="Rhea" id="RHEA-COMP:15537"/>
        <dbReference type="Rhea" id="RHEA-COMP:15547"/>
        <dbReference type="ChEBI" id="CHEBI:15378"/>
        <dbReference type="ChEBI" id="CHEBI:29969"/>
        <dbReference type="ChEBI" id="CHEBI:57856"/>
        <dbReference type="ChEBI" id="CHEBI:59789"/>
        <dbReference type="ChEBI" id="CHEBI:61961"/>
        <dbReference type="EC" id="2.1.1.354"/>
    </reaction>
</comment>
<feature type="compositionally biased region" description="Polar residues" evidence="7">
    <location>
        <begin position="571"/>
        <end position="585"/>
    </location>
</feature>
<keyword evidence="2" id="KW-0479">Metal-binding</keyword>
<evidence type="ECO:0000259" key="9">
    <source>
        <dbReference type="PROSITE" id="PS50865"/>
    </source>
</evidence>
<dbReference type="InterPro" id="IPR050869">
    <property type="entry name" value="H3K4_H4K5_MeTrfase"/>
</dbReference>
<evidence type="ECO:0000313" key="11">
    <source>
        <dbReference type="Proteomes" id="UP000838412"/>
    </source>
</evidence>
<evidence type="ECO:0000256" key="7">
    <source>
        <dbReference type="SAM" id="MobiDB-lite"/>
    </source>
</evidence>
<feature type="compositionally biased region" description="Low complexity" evidence="7">
    <location>
        <begin position="617"/>
        <end position="633"/>
    </location>
</feature>
<dbReference type="Gene3D" id="1.25.40.970">
    <property type="match status" value="1"/>
</dbReference>
<dbReference type="PROSITE" id="PS50865">
    <property type="entry name" value="ZF_MYND_2"/>
    <property type="match status" value="1"/>
</dbReference>
<dbReference type="AlphaFoldDB" id="A0A8K0EX34"/>
<dbReference type="Gene3D" id="2.170.270.10">
    <property type="entry name" value="SET domain"/>
    <property type="match status" value="1"/>
</dbReference>
<dbReference type="EMBL" id="OV696692">
    <property type="protein sequence ID" value="CAH1269688.1"/>
    <property type="molecule type" value="Genomic_DNA"/>
</dbReference>
<evidence type="ECO:0000256" key="6">
    <source>
        <dbReference type="PROSITE-ProRule" id="PRU00134"/>
    </source>
</evidence>
<dbReference type="InterPro" id="IPR002893">
    <property type="entry name" value="Znf_MYND"/>
</dbReference>
<dbReference type="GO" id="GO:0005634">
    <property type="term" value="C:nucleus"/>
    <property type="evidence" value="ECO:0007669"/>
    <property type="project" value="TreeGrafter"/>
</dbReference>
<dbReference type="GO" id="GO:0140999">
    <property type="term" value="F:histone H3K4 trimethyltransferase activity"/>
    <property type="evidence" value="ECO:0007669"/>
    <property type="project" value="UniProtKB-EC"/>
</dbReference>
<dbReference type="InterPro" id="IPR011990">
    <property type="entry name" value="TPR-like_helical_dom_sf"/>
</dbReference>
<dbReference type="InterPro" id="IPR046341">
    <property type="entry name" value="SET_dom_sf"/>
</dbReference>
<dbReference type="InterPro" id="IPR001214">
    <property type="entry name" value="SET_dom"/>
</dbReference>